<dbReference type="SUPFAM" id="SSF51658">
    <property type="entry name" value="Xylose isomerase-like"/>
    <property type="match status" value="1"/>
</dbReference>
<accession>A0AAN7YES4</accession>
<dbReference type="InterPro" id="IPR036237">
    <property type="entry name" value="Xyl_isomerase-like_sf"/>
</dbReference>
<dbReference type="AlphaFoldDB" id="A0AAN7YES4"/>
<keyword evidence="5" id="KW-0227">DNA damage</keyword>
<feature type="region of interest" description="Disordered" evidence="9">
    <location>
        <begin position="1"/>
        <end position="159"/>
    </location>
</feature>
<evidence type="ECO:0000256" key="9">
    <source>
        <dbReference type="SAM" id="MobiDB-lite"/>
    </source>
</evidence>
<dbReference type="EMBL" id="JAVRRJ010000006">
    <property type="protein sequence ID" value="KAK5083674.1"/>
    <property type="molecule type" value="Genomic_DNA"/>
</dbReference>
<dbReference type="GO" id="GO:0016829">
    <property type="term" value="F:lyase activity"/>
    <property type="evidence" value="ECO:0007669"/>
    <property type="project" value="UniProtKB-KW"/>
</dbReference>
<dbReference type="GO" id="GO:0008081">
    <property type="term" value="F:phosphoric diester hydrolase activity"/>
    <property type="evidence" value="ECO:0007669"/>
    <property type="project" value="TreeGrafter"/>
</dbReference>
<dbReference type="PANTHER" id="PTHR21445:SF0">
    <property type="entry name" value="APURINIC-APYRIMIDINIC ENDONUCLEASE"/>
    <property type="match status" value="1"/>
</dbReference>
<dbReference type="Proteomes" id="UP001309876">
    <property type="component" value="Unassembled WGS sequence"/>
</dbReference>
<keyword evidence="6" id="KW-0378">Hydrolase</keyword>
<feature type="region of interest" description="Disordered" evidence="9">
    <location>
        <begin position="474"/>
        <end position="543"/>
    </location>
</feature>
<dbReference type="HAMAP" id="MF_00152">
    <property type="entry name" value="Nfo"/>
    <property type="match status" value="1"/>
</dbReference>
<dbReference type="Pfam" id="PF01261">
    <property type="entry name" value="AP_endonuc_2"/>
    <property type="match status" value="1"/>
</dbReference>
<dbReference type="PROSITE" id="PS51432">
    <property type="entry name" value="AP_NUCLEASE_F2_4"/>
    <property type="match status" value="1"/>
</dbReference>
<keyword evidence="8" id="KW-0234">DNA repair</keyword>
<feature type="compositionally biased region" description="Polar residues" evidence="9">
    <location>
        <begin position="90"/>
        <end position="101"/>
    </location>
</feature>
<dbReference type="GO" id="GO:0005634">
    <property type="term" value="C:nucleus"/>
    <property type="evidence" value="ECO:0007669"/>
    <property type="project" value="TreeGrafter"/>
</dbReference>
<feature type="domain" description="Xylose isomerase-like TIM barrel" evidence="10">
    <location>
        <begin position="185"/>
        <end position="443"/>
    </location>
</feature>
<evidence type="ECO:0000256" key="3">
    <source>
        <dbReference type="ARBA" id="ARBA00021759"/>
    </source>
</evidence>
<dbReference type="GO" id="GO:0006284">
    <property type="term" value="P:base-excision repair"/>
    <property type="evidence" value="ECO:0007669"/>
    <property type="project" value="TreeGrafter"/>
</dbReference>
<evidence type="ECO:0000256" key="4">
    <source>
        <dbReference type="ARBA" id="ARBA00022723"/>
    </source>
</evidence>
<evidence type="ECO:0000256" key="8">
    <source>
        <dbReference type="ARBA" id="ARBA00023204"/>
    </source>
</evidence>
<dbReference type="InterPro" id="IPR001719">
    <property type="entry name" value="AP_endonuc_2"/>
</dbReference>
<evidence type="ECO:0000256" key="5">
    <source>
        <dbReference type="ARBA" id="ARBA00022763"/>
    </source>
</evidence>
<dbReference type="FunFam" id="3.20.20.150:FF:000001">
    <property type="entry name" value="Probable endonuclease 4"/>
    <property type="match status" value="1"/>
</dbReference>
<dbReference type="GO" id="GO:0003906">
    <property type="term" value="F:DNA-(apurinic or apyrimidinic site) endonuclease activity"/>
    <property type="evidence" value="ECO:0007669"/>
    <property type="project" value="TreeGrafter"/>
</dbReference>
<evidence type="ECO:0000256" key="2">
    <source>
        <dbReference type="ARBA" id="ARBA00005340"/>
    </source>
</evidence>
<evidence type="ECO:0000313" key="12">
    <source>
        <dbReference type="Proteomes" id="UP001309876"/>
    </source>
</evidence>
<feature type="compositionally biased region" description="Basic and acidic residues" evidence="9">
    <location>
        <begin position="474"/>
        <end position="503"/>
    </location>
</feature>
<protein>
    <recommendedName>
        <fullName evidence="3">Apurinic-apyrimidinic endonuclease 1</fullName>
    </recommendedName>
</protein>
<keyword evidence="11" id="KW-0456">Lyase</keyword>
<keyword evidence="4" id="KW-0479">Metal-binding</keyword>
<proteinExistence type="inferred from homology"/>
<evidence type="ECO:0000256" key="1">
    <source>
        <dbReference type="ARBA" id="ARBA00001947"/>
    </source>
</evidence>
<feature type="compositionally biased region" description="Polar residues" evidence="9">
    <location>
        <begin position="8"/>
        <end position="17"/>
    </location>
</feature>
<dbReference type="GO" id="GO:0005739">
    <property type="term" value="C:mitochondrion"/>
    <property type="evidence" value="ECO:0007669"/>
    <property type="project" value="TreeGrafter"/>
</dbReference>
<comment type="similarity">
    <text evidence="2">Belongs to the AP endonuclease 2 family.</text>
</comment>
<dbReference type="PROSITE" id="PS00730">
    <property type="entry name" value="AP_NUCLEASE_F2_2"/>
    <property type="match status" value="1"/>
</dbReference>
<feature type="compositionally biased region" description="Basic and acidic residues" evidence="9">
    <location>
        <begin position="67"/>
        <end position="87"/>
    </location>
</feature>
<feature type="compositionally biased region" description="Basic residues" evidence="9">
    <location>
        <begin position="105"/>
        <end position="115"/>
    </location>
</feature>
<gene>
    <name evidence="11" type="primary">APN1</name>
    <name evidence="11" type="ORF">LTR05_006178</name>
</gene>
<sequence>MAPKPPKSNGTSATIRQSPRKRKQDDIELDFIPEPSRHELKSSDAQHCTEGSAVEQNKPPRPRKKTKADIILDEPGRTDVLAERNEDGPDSTNFTTQNKATDSSKKKKSIRAPKHTKADDSSSDLSSIPDDEGTESKAAKVKRKRKTKEQKEAEDMPLAPRTTGLNMFVGAHVSIAKGVENAITNAVHIGGNALALFLQSQRKWENPDLKPGNRDAFIHACSHHGIDAKQHIVPHGSYLVNLAAKDTDQAKKSYDFFLKDLKRCEALGIKYYNFHPGATNKDPLPEAITRLATLLDKALSETETVVPLLENMAGTETIIGSRFSDLAQVIAKLRPEHQNRIGICIDTCHTFAAGYDLRTPEAFQRTFQELDDVVGLKYLKALHLNDSKGMFGSKKDLHQNIGLGFLGLRAFHSIMNEPRLTNIPMILETPCERPDPKDSKKTIDDKTVYAREIKLLESLIGMDPESAEYKKLESDLAKEGEEERDKMAKWQAEKEKKERDKAEKARKKIEKAEQGQQSIAGMLGGKGTKNKKRNTSSSGSESE</sequence>
<feature type="compositionally biased region" description="Basic and acidic residues" evidence="9">
    <location>
        <begin position="35"/>
        <end position="44"/>
    </location>
</feature>
<dbReference type="NCBIfam" id="TIGR00587">
    <property type="entry name" value="nfo"/>
    <property type="match status" value="1"/>
</dbReference>
<evidence type="ECO:0000256" key="6">
    <source>
        <dbReference type="ARBA" id="ARBA00022801"/>
    </source>
</evidence>
<evidence type="ECO:0000256" key="7">
    <source>
        <dbReference type="ARBA" id="ARBA00022833"/>
    </source>
</evidence>
<dbReference type="InterPro" id="IPR018246">
    <property type="entry name" value="AP_endonuc_F2_Zn_BS"/>
</dbReference>
<evidence type="ECO:0000259" key="10">
    <source>
        <dbReference type="Pfam" id="PF01261"/>
    </source>
</evidence>
<dbReference type="PROSITE" id="PS00731">
    <property type="entry name" value="AP_NUCLEASE_F2_3"/>
    <property type="match status" value="1"/>
</dbReference>
<name>A0AAN7YES4_9EURO</name>
<evidence type="ECO:0000313" key="11">
    <source>
        <dbReference type="EMBL" id="KAK5083674.1"/>
    </source>
</evidence>
<feature type="compositionally biased region" description="Basic residues" evidence="9">
    <location>
        <begin position="139"/>
        <end position="148"/>
    </location>
</feature>
<comment type="cofactor">
    <cofactor evidence="1">
        <name>Zn(2+)</name>
        <dbReference type="ChEBI" id="CHEBI:29105"/>
    </cofactor>
</comment>
<keyword evidence="12" id="KW-1185">Reference proteome</keyword>
<organism evidence="11 12">
    <name type="scientific">Lithohypha guttulata</name>
    <dbReference type="NCBI Taxonomy" id="1690604"/>
    <lineage>
        <taxon>Eukaryota</taxon>
        <taxon>Fungi</taxon>
        <taxon>Dikarya</taxon>
        <taxon>Ascomycota</taxon>
        <taxon>Pezizomycotina</taxon>
        <taxon>Eurotiomycetes</taxon>
        <taxon>Chaetothyriomycetidae</taxon>
        <taxon>Chaetothyriales</taxon>
        <taxon>Trichomeriaceae</taxon>
        <taxon>Lithohypha</taxon>
    </lineage>
</organism>
<dbReference type="SMART" id="SM00518">
    <property type="entry name" value="AP2Ec"/>
    <property type="match status" value="1"/>
</dbReference>
<comment type="caution">
    <text evidence="11">The sequence shown here is derived from an EMBL/GenBank/DDBJ whole genome shotgun (WGS) entry which is preliminary data.</text>
</comment>
<dbReference type="Gene3D" id="3.20.20.150">
    <property type="entry name" value="Divalent-metal-dependent TIM barrel enzymes"/>
    <property type="match status" value="1"/>
</dbReference>
<dbReference type="GO" id="GO:0003677">
    <property type="term" value="F:DNA binding"/>
    <property type="evidence" value="ECO:0007669"/>
    <property type="project" value="InterPro"/>
</dbReference>
<dbReference type="PANTHER" id="PTHR21445">
    <property type="entry name" value="ENDONUCLEASE IV ENDODEOXYRIBONUCLEASE IV"/>
    <property type="match status" value="1"/>
</dbReference>
<keyword evidence="7" id="KW-0862">Zinc</keyword>
<dbReference type="InterPro" id="IPR013022">
    <property type="entry name" value="Xyl_isomerase-like_TIM-brl"/>
</dbReference>
<dbReference type="GO" id="GO:0008270">
    <property type="term" value="F:zinc ion binding"/>
    <property type="evidence" value="ECO:0007669"/>
    <property type="project" value="InterPro"/>
</dbReference>
<dbReference type="CDD" id="cd00019">
    <property type="entry name" value="AP2Ec"/>
    <property type="match status" value="1"/>
</dbReference>
<reference evidence="11 12" key="1">
    <citation type="submission" date="2023-08" db="EMBL/GenBank/DDBJ databases">
        <title>Black Yeasts Isolated from many extreme environments.</title>
        <authorList>
            <person name="Coleine C."/>
            <person name="Stajich J.E."/>
            <person name="Selbmann L."/>
        </authorList>
    </citation>
    <scope>NUCLEOTIDE SEQUENCE [LARGE SCALE GENOMIC DNA]</scope>
    <source>
        <strain evidence="11 12">CCFEE 5910</strain>
    </source>
</reference>